<accession>A0A0P7EBL3</accession>
<name>A0A0P7EBL3_9GAMM</name>
<evidence type="ECO:0000313" key="1">
    <source>
        <dbReference type="EMBL" id="KPM82660.1"/>
    </source>
</evidence>
<proteinExistence type="predicted"/>
<dbReference type="PATRIC" id="fig|570156.3.peg.4139"/>
<dbReference type="EMBL" id="LJTC01000010">
    <property type="protein sequence ID" value="KPM82660.1"/>
    <property type="molecule type" value="Genomic_DNA"/>
</dbReference>
<dbReference type="Proteomes" id="UP000050378">
    <property type="component" value="Unassembled WGS sequence"/>
</dbReference>
<protein>
    <submittedName>
        <fullName evidence="1">Uncharacterized protein</fullName>
    </submittedName>
</protein>
<evidence type="ECO:0000313" key="2">
    <source>
        <dbReference type="Proteomes" id="UP000050378"/>
    </source>
</evidence>
<comment type="caution">
    <text evidence="1">The sequence shown here is derived from an EMBL/GenBank/DDBJ whole genome shotgun (WGS) entry which is preliminary data.</text>
</comment>
<reference evidence="1 2" key="1">
    <citation type="submission" date="2015-09" db="EMBL/GenBank/DDBJ databases">
        <title>Draft Genome Sequence of Pseudoalteromonas lipolytica UCD-48B.</title>
        <authorList>
            <person name="Krusor M."/>
            <person name="Coil D.A."/>
            <person name="Lang J.M."/>
            <person name="Eisen J.A."/>
            <person name="Alexiev A."/>
        </authorList>
    </citation>
    <scope>NUCLEOTIDE SEQUENCE [LARGE SCALE GENOMIC DNA]</scope>
    <source>
        <strain evidence="1 2">UCD-48B</strain>
    </source>
</reference>
<gene>
    <name evidence="1" type="ORF">AOG27_15240</name>
</gene>
<dbReference type="RefSeq" id="WP_054553866.1">
    <property type="nucleotide sequence ID" value="NZ_LJTC01000010.1"/>
</dbReference>
<dbReference type="STRING" id="570156.AOG27_15240"/>
<sequence length="79" mass="8682">MCQLKAGTHFKHKRKKVEELKELFVLIRIFSNAPVSVKNKTYMAVLMSVRLGMAVQAQSGNLAAASLIQQRAIKAGVLA</sequence>
<dbReference type="AlphaFoldDB" id="A0A0P7EBL3"/>
<organism evidence="1 2">
    <name type="scientific">Pseudoalteromonas lipolytica</name>
    <dbReference type="NCBI Taxonomy" id="570156"/>
    <lineage>
        <taxon>Bacteria</taxon>
        <taxon>Pseudomonadati</taxon>
        <taxon>Pseudomonadota</taxon>
        <taxon>Gammaproteobacteria</taxon>
        <taxon>Alteromonadales</taxon>
        <taxon>Pseudoalteromonadaceae</taxon>
        <taxon>Pseudoalteromonas</taxon>
    </lineage>
</organism>